<keyword evidence="5 6" id="KW-0648">Protein biosynthesis</keyword>
<dbReference type="PANTHER" id="PTHR14068">
    <property type="entry name" value="EUKARYOTIC TRANSLATION INITIATION FACTOR 3 EIF3 -RELATED"/>
    <property type="match status" value="1"/>
</dbReference>
<evidence type="ECO:0000256" key="3">
    <source>
        <dbReference type="ARBA" id="ARBA00022540"/>
    </source>
</evidence>
<comment type="similarity">
    <text evidence="6 7">Belongs to the eIF-3 subunit B family.</text>
</comment>
<evidence type="ECO:0000259" key="8">
    <source>
        <dbReference type="PROSITE" id="PS50102"/>
    </source>
</evidence>
<evidence type="ECO:0000256" key="5">
    <source>
        <dbReference type="ARBA" id="ARBA00022917"/>
    </source>
</evidence>
<keyword evidence="3 6" id="KW-0396">Initiation factor</keyword>
<keyword evidence="4 6" id="KW-0694">RNA-binding</keyword>
<dbReference type="Proteomes" id="UP001479436">
    <property type="component" value="Unassembled WGS sequence"/>
</dbReference>
<dbReference type="SUPFAM" id="SSF54928">
    <property type="entry name" value="RNA-binding domain, RBD"/>
    <property type="match status" value="1"/>
</dbReference>
<dbReference type="GO" id="GO:0003743">
    <property type="term" value="F:translation initiation factor activity"/>
    <property type="evidence" value="ECO:0007669"/>
    <property type="project" value="UniProtKB-KW"/>
</dbReference>
<dbReference type="CDD" id="cd12278">
    <property type="entry name" value="RRM_eIF3B"/>
    <property type="match status" value="1"/>
</dbReference>
<evidence type="ECO:0000256" key="6">
    <source>
        <dbReference type="HAMAP-Rule" id="MF_03001"/>
    </source>
</evidence>
<dbReference type="Gene3D" id="2.130.10.10">
    <property type="entry name" value="YVTN repeat-like/Quinoprotein amine dehydrogenase"/>
    <property type="match status" value="1"/>
</dbReference>
<comment type="subunit">
    <text evidence="6 7">Component of the eukaryotic translation initiation factor 3 (eIF-3) complex.</text>
</comment>
<gene>
    <name evidence="9" type="primary">PRT1_1</name>
    <name evidence="6" type="synonym">PRT1</name>
    <name evidence="9" type="ORF">K7432_000328</name>
</gene>
<evidence type="ECO:0000313" key="9">
    <source>
        <dbReference type="EMBL" id="KAK9729359.1"/>
    </source>
</evidence>
<feature type="domain" description="RRM" evidence="8">
    <location>
        <begin position="35"/>
        <end position="127"/>
    </location>
</feature>
<evidence type="ECO:0000256" key="4">
    <source>
        <dbReference type="ARBA" id="ARBA00022884"/>
    </source>
</evidence>
<dbReference type="HAMAP" id="MF_03001">
    <property type="entry name" value="eIF3b"/>
    <property type="match status" value="1"/>
</dbReference>
<dbReference type="InterPro" id="IPR000504">
    <property type="entry name" value="RRM_dom"/>
</dbReference>
<dbReference type="Gene3D" id="3.30.70.330">
    <property type="match status" value="1"/>
</dbReference>
<evidence type="ECO:0000256" key="2">
    <source>
        <dbReference type="ARBA" id="ARBA00022490"/>
    </source>
</evidence>
<evidence type="ECO:0000313" key="10">
    <source>
        <dbReference type="Proteomes" id="UP001479436"/>
    </source>
</evidence>
<evidence type="ECO:0000256" key="1">
    <source>
        <dbReference type="ARBA" id="ARBA00004496"/>
    </source>
</evidence>
<comment type="function">
    <text evidence="7">Component of the eukaryotic translation initiation factor 3 (eIF-3) complex, which is involved in protein synthesis and, together with other initiation factors, stimulates binding of mRNA and methionyl-tRNAi to the 40S ribosome.</text>
</comment>
<dbReference type="InterPro" id="IPR011400">
    <property type="entry name" value="EIF3B"/>
</dbReference>
<keyword evidence="2 6" id="KW-0963">Cytoplasm</keyword>
<reference evidence="9 10" key="1">
    <citation type="submission" date="2023-04" db="EMBL/GenBank/DDBJ databases">
        <title>Genome of Basidiobolus ranarum AG-B5.</title>
        <authorList>
            <person name="Stajich J.E."/>
            <person name="Carter-House D."/>
            <person name="Gryganskyi A."/>
        </authorList>
    </citation>
    <scope>NUCLEOTIDE SEQUENCE [LARGE SCALE GENOMIC DNA]</scope>
    <source>
        <strain evidence="9 10">AG-B5</strain>
    </source>
</reference>
<accession>A0ABR2WBB3</accession>
<dbReference type="InterPro" id="IPR034363">
    <property type="entry name" value="eIF3B_RRM"/>
</dbReference>
<proteinExistence type="inferred from homology"/>
<protein>
    <recommendedName>
        <fullName evidence="6">Eukaryotic translation initiation factor 3 subunit B</fullName>
        <shortName evidence="6">eIF3b</shortName>
    </recommendedName>
    <alternativeName>
        <fullName evidence="6">Eukaryotic translation initiation factor 3 90 kDa subunit homolog</fullName>
        <shortName evidence="6">eIF3 p90</shortName>
    </alternativeName>
    <alternativeName>
        <fullName evidence="6">Translation initiation factor eIF3, p90 subunit homolog</fullName>
    </alternativeName>
</protein>
<dbReference type="PIRSF" id="PIRSF036424">
    <property type="entry name" value="eIF3b"/>
    <property type="match status" value="1"/>
</dbReference>
<sequence>MPAIDFKNLPLTEEDIDFSDIEAKHALPEEKGFDNIVIVDNVPKVDESKEEKLLNVIRKIFKSAGLLLNEGALIMPKSTDEKTGKTTSKGFLFVEFENAEQAAQAIKHIDNYRMDKTHVLAVNKITDIQKYSDVSEEFVEPEVEEFVEQEHYRSWLTDAQARDQWVMYRGEEVSIFWNKKTEAPDHVHSRTNWTETYVQWSPLGTYLTTVHRQGIALWGGESWGKIVRFVHPGVKLIDYSPNEKYLVTWSNEPIVLSDSPNNTLPFGPEDEGNHTVIWDIKTGALLRSFPNLPNASENSGPTKINWPMFKWSPSEKYFGRVTPGQMISIYEAPSMGLVDKKSMKVDGVVDFEWCPLVEKTKKDSQDMLSYWTPEIGNQPARVTLVNFPGRQIARTKNLFNVNECKMFWHPRGKYLCVKVDRHTKTKKSNFTNLEVFRVGEKDIPVDVVEVPDTVLSFAWEPATEPRFGIITTADSGTTAVNQAGAGTTATTPRTSASFYAMEKAKGKFANGGFKLIKTLERKTANALIWSPRGRNVILATLRSQTTWDLEFWDMDFEPLETKKDQAGIKQDPAAYMNLLATQEHYGVTDIEWDPTGRFVITSASMWRHTMENGFMVWDFKGTMLYKKVLDKFKQILWRPRPASLLSADEKKKIRKNLKDYSRDFEQEDLSSESAVSAAVLAQRRQLIEEWQTWRSRVEAELAQERAASGKASFTQDSNTEVIEEWIEEVIEETEEVLNE</sequence>
<dbReference type="PANTHER" id="PTHR14068:SF0">
    <property type="entry name" value="EUKARYOTIC TRANSLATION INITIATION FACTOR 3 SUBUNIT B"/>
    <property type="match status" value="1"/>
</dbReference>
<keyword evidence="10" id="KW-1185">Reference proteome</keyword>
<dbReference type="Pfam" id="PF08662">
    <property type="entry name" value="eIF2A"/>
    <property type="match status" value="1"/>
</dbReference>
<dbReference type="PROSITE" id="PS50102">
    <property type="entry name" value="RRM"/>
    <property type="match status" value="1"/>
</dbReference>
<dbReference type="InterPro" id="IPR035979">
    <property type="entry name" value="RBD_domain_sf"/>
</dbReference>
<dbReference type="SUPFAM" id="SSF69322">
    <property type="entry name" value="Tricorn protease domain 2"/>
    <property type="match status" value="1"/>
</dbReference>
<dbReference type="EMBL" id="JASJQH010006881">
    <property type="protein sequence ID" value="KAK9729359.1"/>
    <property type="molecule type" value="Genomic_DNA"/>
</dbReference>
<dbReference type="InterPro" id="IPR015943">
    <property type="entry name" value="WD40/YVTN_repeat-like_dom_sf"/>
</dbReference>
<dbReference type="InterPro" id="IPR012677">
    <property type="entry name" value="Nucleotide-bd_a/b_plait_sf"/>
</dbReference>
<comment type="subcellular location">
    <subcellularLocation>
        <location evidence="1 6 7">Cytoplasm</location>
    </subcellularLocation>
</comment>
<name>A0ABR2WBB3_9FUNG</name>
<evidence type="ECO:0000256" key="7">
    <source>
        <dbReference type="PIRNR" id="PIRNR036424"/>
    </source>
</evidence>
<comment type="function">
    <text evidence="6">RNA-binding component of the eukaryotic translation initiation factor 3 (eIF-3) complex, which is involved in protein synthesis of a specialized repertoire of mRNAs and, together with other initiation factors, stimulates binding of mRNA and methionyl-tRNAi to the 40S ribosome. The eIF-3 complex specifically targets and initiates translation of a subset of mRNAs involved in cell proliferation.</text>
</comment>
<dbReference type="InterPro" id="IPR013979">
    <property type="entry name" value="TIF_beta_prop-like"/>
</dbReference>
<organism evidence="9 10">
    <name type="scientific">Basidiobolus ranarum</name>
    <dbReference type="NCBI Taxonomy" id="34480"/>
    <lineage>
        <taxon>Eukaryota</taxon>
        <taxon>Fungi</taxon>
        <taxon>Fungi incertae sedis</taxon>
        <taxon>Zoopagomycota</taxon>
        <taxon>Entomophthoromycotina</taxon>
        <taxon>Basidiobolomycetes</taxon>
        <taxon>Basidiobolales</taxon>
        <taxon>Basidiobolaceae</taxon>
        <taxon>Basidiobolus</taxon>
    </lineage>
</organism>
<comment type="caution">
    <text evidence="9">The sequence shown here is derived from an EMBL/GenBank/DDBJ whole genome shotgun (WGS) entry which is preliminary data.</text>
</comment>